<keyword evidence="7 8" id="KW-0924">Ammonia transport</keyword>
<organism evidence="10 11">
    <name type="scientific">Psophocarpus tetragonolobus</name>
    <name type="common">Winged bean</name>
    <name type="synonym">Dolichos tetragonolobus</name>
    <dbReference type="NCBI Taxonomy" id="3891"/>
    <lineage>
        <taxon>Eukaryota</taxon>
        <taxon>Viridiplantae</taxon>
        <taxon>Streptophyta</taxon>
        <taxon>Embryophyta</taxon>
        <taxon>Tracheophyta</taxon>
        <taxon>Spermatophyta</taxon>
        <taxon>Magnoliopsida</taxon>
        <taxon>eudicotyledons</taxon>
        <taxon>Gunneridae</taxon>
        <taxon>Pentapetalae</taxon>
        <taxon>rosids</taxon>
        <taxon>fabids</taxon>
        <taxon>Fabales</taxon>
        <taxon>Fabaceae</taxon>
        <taxon>Papilionoideae</taxon>
        <taxon>50 kb inversion clade</taxon>
        <taxon>NPAAA clade</taxon>
        <taxon>indigoferoid/millettioid clade</taxon>
        <taxon>Phaseoleae</taxon>
        <taxon>Psophocarpus</taxon>
    </lineage>
</organism>
<dbReference type="GO" id="GO:0097272">
    <property type="term" value="P:ammonium homeostasis"/>
    <property type="evidence" value="ECO:0007669"/>
    <property type="project" value="TreeGrafter"/>
</dbReference>
<dbReference type="GO" id="GO:0005886">
    <property type="term" value="C:plasma membrane"/>
    <property type="evidence" value="ECO:0007669"/>
    <property type="project" value="UniProtKB-SubCell"/>
</dbReference>
<dbReference type="Gene3D" id="1.10.3430.10">
    <property type="entry name" value="Ammonium transporter AmtB like domains"/>
    <property type="match status" value="1"/>
</dbReference>
<dbReference type="PROSITE" id="PS01219">
    <property type="entry name" value="AMMONIUM_TRANSP"/>
    <property type="match status" value="1"/>
</dbReference>
<protein>
    <recommendedName>
        <fullName evidence="8">Ammonium transporter</fullName>
    </recommendedName>
</protein>
<dbReference type="InterPro" id="IPR018047">
    <property type="entry name" value="Ammonium_transpt_CS"/>
</dbReference>
<reference evidence="10 11" key="1">
    <citation type="submission" date="2024-01" db="EMBL/GenBank/DDBJ databases">
        <title>The genomes of 5 underutilized Papilionoideae crops provide insights into root nodulation and disease resistanc.</title>
        <authorList>
            <person name="Jiang F."/>
        </authorList>
    </citation>
    <scope>NUCLEOTIDE SEQUENCE [LARGE SCALE GENOMIC DNA]</scope>
    <source>
        <strain evidence="10">DUOXIRENSHENG_FW03</strain>
        <tissue evidence="10">Leaves</tissue>
    </source>
</reference>
<evidence type="ECO:0000256" key="3">
    <source>
        <dbReference type="ARBA" id="ARBA00022448"/>
    </source>
</evidence>
<feature type="domain" description="Ammonium transporter AmtB-like" evidence="9">
    <location>
        <begin position="52"/>
        <end position="473"/>
    </location>
</feature>
<feature type="transmembrane region" description="Helical" evidence="8">
    <location>
        <begin position="413"/>
        <end position="446"/>
    </location>
</feature>
<evidence type="ECO:0000256" key="7">
    <source>
        <dbReference type="ARBA" id="ARBA00023177"/>
    </source>
</evidence>
<evidence type="ECO:0000256" key="5">
    <source>
        <dbReference type="ARBA" id="ARBA00022989"/>
    </source>
</evidence>
<dbReference type="Pfam" id="PF00909">
    <property type="entry name" value="Ammonium_transp"/>
    <property type="match status" value="1"/>
</dbReference>
<dbReference type="InterPro" id="IPR001905">
    <property type="entry name" value="Ammonium_transpt"/>
</dbReference>
<accession>A0AAN9XIS2</accession>
<gene>
    <name evidence="10" type="ORF">VNO78_22197</name>
</gene>
<dbReference type="PANTHER" id="PTHR11730:SF121">
    <property type="entry name" value="AMMONIUM TRANSPORTER 1 MEMBER 1"/>
    <property type="match status" value="1"/>
</dbReference>
<evidence type="ECO:0000256" key="1">
    <source>
        <dbReference type="ARBA" id="ARBA00004141"/>
    </source>
</evidence>
<dbReference type="InterPro" id="IPR029020">
    <property type="entry name" value="Ammonium/urea_transptr"/>
</dbReference>
<proteinExistence type="inferred from homology"/>
<keyword evidence="11" id="KW-1185">Reference proteome</keyword>
<evidence type="ECO:0000256" key="6">
    <source>
        <dbReference type="ARBA" id="ARBA00023136"/>
    </source>
</evidence>
<sequence>MSTLPECSVAQLAQLLGPNTTDAGGAASLICEQLSAVGRKLVDTAYAVDNTYLLFSAYLVFSMQLGFAMLCAGSVRAKNTMNIMLTNVLDAAAGGLFYYLFGFAFAFGSPSNGFIGKHMFGLKDLPTPSFDYSNFLYQWAFAIAAAGITSGSIAERTQFVAYLIYSSFLTGFVYPVVSHWFWSSDGWASPTNTDLLFSTGVIDFAGSGVVHMVGGVAGLWGAFIEGPRIGRFDHAGRAVALRGHSASLVVLGTFMLWFGWYGFNPGSFNKILVTYSASGSYYGQWSAVGRTAVTTTLAGSTAALTTLFGKRLLSGHWNVTDVCNGLLGGFAAITAGCSVVEPWAAIVCGFVASLVLIGCNKLAEKFKFDDPLEAAQLHGGCGAWGVLFTALFAKGDYVNQVYPGKPSRPHGLFMGGGWSLLAAHVIQILVIAGWVSATMGPLFWCLNKLKLLRISAEDELAGMDLTRHGGFAYAYEDEDAHKHGIQLRKVEPNVSSTPNTD</sequence>
<dbReference type="AlphaFoldDB" id="A0AAN9XIS2"/>
<keyword evidence="3 8" id="KW-0813">Transport</keyword>
<comment type="caution">
    <text evidence="10">The sequence shown here is derived from an EMBL/GenBank/DDBJ whole genome shotgun (WGS) entry which is preliminary data.</text>
</comment>
<dbReference type="EMBL" id="JAYMYS010000005">
    <property type="protein sequence ID" value="KAK7393639.1"/>
    <property type="molecule type" value="Genomic_DNA"/>
</dbReference>
<feature type="transmembrane region" description="Helical" evidence="8">
    <location>
        <begin position="202"/>
        <end position="224"/>
    </location>
</feature>
<evidence type="ECO:0000256" key="8">
    <source>
        <dbReference type="RuleBase" id="RU362002"/>
    </source>
</evidence>
<evidence type="ECO:0000313" key="10">
    <source>
        <dbReference type="EMBL" id="KAK7393639.1"/>
    </source>
</evidence>
<dbReference type="FunFam" id="1.10.3430.10:FF:000006">
    <property type="entry name" value="Ammonium transporter"/>
    <property type="match status" value="1"/>
</dbReference>
<feature type="transmembrane region" description="Helical" evidence="8">
    <location>
        <begin position="52"/>
        <end position="75"/>
    </location>
</feature>
<feature type="transmembrane region" description="Helical" evidence="8">
    <location>
        <begin position="245"/>
        <end position="263"/>
    </location>
</feature>
<name>A0AAN9XIS2_PSOTE</name>
<dbReference type="GO" id="GO:0008519">
    <property type="term" value="F:ammonium channel activity"/>
    <property type="evidence" value="ECO:0007669"/>
    <property type="project" value="InterPro"/>
</dbReference>
<dbReference type="Proteomes" id="UP001386955">
    <property type="component" value="Unassembled WGS sequence"/>
</dbReference>
<evidence type="ECO:0000259" key="9">
    <source>
        <dbReference type="Pfam" id="PF00909"/>
    </source>
</evidence>
<feature type="transmembrane region" description="Helical" evidence="8">
    <location>
        <begin position="160"/>
        <end position="182"/>
    </location>
</feature>
<evidence type="ECO:0000256" key="4">
    <source>
        <dbReference type="ARBA" id="ARBA00022692"/>
    </source>
</evidence>
<dbReference type="SUPFAM" id="SSF111352">
    <property type="entry name" value="Ammonium transporter"/>
    <property type="match status" value="1"/>
</dbReference>
<keyword evidence="6 8" id="KW-0472">Membrane</keyword>
<comment type="subcellular location">
    <subcellularLocation>
        <location evidence="8">Cell membrane</location>
        <topology evidence="8">Multi-pass membrane protein</topology>
    </subcellularLocation>
    <subcellularLocation>
        <location evidence="1">Membrane</location>
        <topology evidence="1">Multi-pass membrane protein</topology>
    </subcellularLocation>
</comment>
<comment type="caution">
    <text evidence="8">Lacks conserved residue(s) required for the propagation of feature annotation.</text>
</comment>
<dbReference type="InterPro" id="IPR024041">
    <property type="entry name" value="NH4_transpt_AmtB-like_dom"/>
</dbReference>
<dbReference type="NCBIfam" id="TIGR00836">
    <property type="entry name" value="amt"/>
    <property type="match status" value="1"/>
</dbReference>
<keyword evidence="4 8" id="KW-0812">Transmembrane</keyword>
<dbReference type="PANTHER" id="PTHR11730">
    <property type="entry name" value="AMMONIUM TRANSPORTER"/>
    <property type="match status" value="1"/>
</dbReference>
<feature type="transmembrane region" description="Helical" evidence="8">
    <location>
        <begin position="96"/>
        <end position="115"/>
    </location>
</feature>
<evidence type="ECO:0000256" key="2">
    <source>
        <dbReference type="ARBA" id="ARBA00005887"/>
    </source>
</evidence>
<feature type="transmembrane region" description="Helical" evidence="8">
    <location>
        <begin position="135"/>
        <end position="153"/>
    </location>
</feature>
<keyword evidence="5 8" id="KW-1133">Transmembrane helix</keyword>
<comment type="similarity">
    <text evidence="2 8">Belongs to the ammonia transporter channel (TC 1.A.11.2) family.</text>
</comment>
<evidence type="ECO:0000313" key="11">
    <source>
        <dbReference type="Proteomes" id="UP001386955"/>
    </source>
</evidence>